<dbReference type="GO" id="GO:0051087">
    <property type="term" value="F:protein-folding chaperone binding"/>
    <property type="evidence" value="ECO:0007669"/>
    <property type="project" value="InterPro"/>
</dbReference>
<dbReference type="PRINTS" id="PR00773">
    <property type="entry name" value="GRPEPROTEIN"/>
</dbReference>
<evidence type="ECO:0000256" key="14">
    <source>
        <dbReference type="SAM" id="MobiDB-lite"/>
    </source>
</evidence>
<keyword evidence="5 10" id="KW-0346">Stress response</keyword>
<evidence type="ECO:0000256" key="7">
    <source>
        <dbReference type="ARBA" id="ARBA00053401"/>
    </source>
</evidence>
<evidence type="ECO:0000256" key="8">
    <source>
        <dbReference type="ARBA" id="ARBA00072274"/>
    </source>
</evidence>
<dbReference type="PROSITE" id="PS01071">
    <property type="entry name" value="GRPE"/>
    <property type="match status" value="1"/>
</dbReference>
<comment type="subcellular location">
    <subcellularLocation>
        <location evidence="1 10">Cytoplasm</location>
    </subcellularLocation>
</comment>
<comment type="function">
    <text evidence="7 10 11">Participates actively in the response to hyperosmotic and heat shock by preventing the aggregation of stress-denatured proteins, in association with DnaK and GrpE. It is the nucleotide exchange factor for DnaK and may function as a thermosensor. Unfolded proteins bind initially to DnaJ; upon interaction with the DnaJ-bound protein, DnaK hydrolyzes its bound ATP, resulting in the formation of a stable complex. GrpE releases ADP from DnaK; ATP binding to DnaK triggers the release of the substrate protein, thus completing the reaction cycle. Several rounds of ATP-dependent interactions between DnaJ, DnaK and GrpE are required for fully efficient folding.</text>
</comment>
<dbReference type="SUPFAM" id="SSF51064">
    <property type="entry name" value="Head domain of nucleotide exchange factor GrpE"/>
    <property type="match status" value="1"/>
</dbReference>
<dbReference type="AlphaFoldDB" id="A0A926DED5"/>
<dbReference type="Pfam" id="PF01025">
    <property type="entry name" value="GrpE"/>
    <property type="match status" value="1"/>
</dbReference>
<evidence type="ECO:0000256" key="3">
    <source>
        <dbReference type="ARBA" id="ARBA00011738"/>
    </source>
</evidence>
<dbReference type="InterPro" id="IPR013805">
    <property type="entry name" value="GrpE_CC"/>
</dbReference>
<proteinExistence type="inferred from homology"/>
<evidence type="ECO:0000313" key="15">
    <source>
        <dbReference type="EMBL" id="MBC8536291.1"/>
    </source>
</evidence>
<evidence type="ECO:0000256" key="12">
    <source>
        <dbReference type="RuleBase" id="RU004478"/>
    </source>
</evidence>
<comment type="subunit">
    <text evidence="3 10">Homodimer.</text>
</comment>
<dbReference type="GO" id="GO:0005737">
    <property type="term" value="C:cytoplasm"/>
    <property type="evidence" value="ECO:0007669"/>
    <property type="project" value="UniProtKB-SubCell"/>
</dbReference>
<dbReference type="EMBL" id="JACRSP010000002">
    <property type="protein sequence ID" value="MBC8536291.1"/>
    <property type="molecule type" value="Genomic_DNA"/>
</dbReference>
<feature type="region of interest" description="Disordered" evidence="14">
    <location>
        <begin position="1"/>
        <end position="49"/>
    </location>
</feature>
<dbReference type="GO" id="GO:0006457">
    <property type="term" value="P:protein folding"/>
    <property type="evidence" value="ECO:0007669"/>
    <property type="project" value="InterPro"/>
</dbReference>
<protein>
    <recommendedName>
        <fullName evidence="8 10">Protein GrpE</fullName>
    </recommendedName>
    <alternativeName>
        <fullName evidence="9 10">HSP-70 cofactor</fullName>
    </alternativeName>
</protein>
<sequence>MPNQEETKKNGGQQDPQPEQPQETLQDETQPENTEPQAPEQSDMVERGAFDELKGNFDELNEKYLRMAAEYDNYRKRTQKEKDALYADAQMATLKELLPVLDNLEHALACEGDEQEPFRKGVALVLKSYQDILTKMGVSEIDNSVPFDPAFHYAIAHVEDESLPENAIAEVMQKGYLFKDRVLRYSMVKVAN</sequence>
<evidence type="ECO:0000256" key="5">
    <source>
        <dbReference type="ARBA" id="ARBA00023016"/>
    </source>
</evidence>
<dbReference type="Gene3D" id="2.30.22.10">
    <property type="entry name" value="Head domain of nucleotide exchange factor GrpE"/>
    <property type="match status" value="1"/>
</dbReference>
<keyword evidence="16" id="KW-1185">Reference proteome</keyword>
<dbReference type="SUPFAM" id="SSF58014">
    <property type="entry name" value="Coiled-coil domain of nucleotide exchange factor GrpE"/>
    <property type="match status" value="1"/>
</dbReference>
<dbReference type="NCBIfam" id="NF010738">
    <property type="entry name" value="PRK14140.1"/>
    <property type="match status" value="1"/>
</dbReference>
<gene>
    <name evidence="10 15" type="primary">grpE</name>
    <name evidence="15" type="ORF">H8695_06235</name>
</gene>
<dbReference type="RefSeq" id="WP_249300049.1">
    <property type="nucleotide sequence ID" value="NZ_JACRSP010000002.1"/>
</dbReference>
<dbReference type="PANTHER" id="PTHR21237:SF23">
    <property type="entry name" value="GRPE PROTEIN HOMOLOG, MITOCHONDRIAL"/>
    <property type="match status" value="1"/>
</dbReference>
<dbReference type="Gene3D" id="3.90.20.20">
    <property type="match status" value="1"/>
</dbReference>
<evidence type="ECO:0000313" key="16">
    <source>
        <dbReference type="Proteomes" id="UP000620366"/>
    </source>
</evidence>
<organism evidence="15 16">
    <name type="scientific">Feifania hominis</name>
    <dbReference type="NCBI Taxonomy" id="2763660"/>
    <lineage>
        <taxon>Bacteria</taxon>
        <taxon>Bacillati</taxon>
        <taxon>Bacillota</taxon>
        <taxon>Clostridia</taxon>
        <taxon>Eubacteriales</taxon>
        <taxon>Feifaniaceae</taxon>
        <taxon>Feifania</taxon>
    </lineage>
</organism>
<feature type="compositionally biased region" description="Low complexity" evidence="14">
    <location>
        <begin position="13"/>
        <end position="24"/>
    </location>
</feature>
<comment type="similarity">
    <text evidence="2 10 12">Belongs to the GrpE family.</text>
</comment>
<evidence type="ECO:0000256" key="6">
    <source>
        <dbReference type="ARBA" id="ARBA00023186"/>
    </source>
</evidence>
<evidence type="ECO:0000256" key="13">
    <source>
        <dbReference type="SAM" id="Coils"/>
    </source>
</evidence>
<evidence type="ECO:0000256" key="9">
    <source>
        <dbReference type="ARBA" id="ARBA00076414"/>
    </source>
</evidence>
<keyword evidence="6 10" id="KW-0143">Chaperone</keyword>
<name>A0A926DED5_9FIRM</name>
<accession>A0A926DED5</accession>
<evidence type="ECO:0000256" key="4">
    <source>
        <dbReference type="ARBA" id="ARBA00022490"/>
    </source>
</evidence>
<dbReference type="Proteomes" id="UP000620366">
    <property type="component" value="Unassembled WGS sequence"/>
</dbReference>
<dbReference type="InterPro" id="IPR009012">
    <property type="entry name" value="GrpE_head"/>
</dbReference>
<evidence type="ECO:0000256" key="11">
    <source>
        <dbReference type="RuleBase" id="RU000639"/>
    </source>
</evidence>
<keyword evidence="13" id="KW-0175">Coiled coil</keyword>
<evidence type="ECO:0000256" key="2">
    <source>
        <dbReference type="ARBA" id="ARBA00009054"/>
    </source>
</evidence>
<reference evidence="15" key="1">
    <citation type="submission" date="2020-08" db="EMBL/GenBank/DDBJ databases">
        <title>Genome public.</title>
        <authorList>
            <person name="Liu C."/>
            <person name="Sun Q."/>
        </authorList>
    </citation>
    <scope>NUCLEOTIDE SEQUENCE</scope>
    <source>
        <strain evidence="15">BX7</strain>
    </source>
</reference>
<dbReference type="InterPro" id="IPR000740">
    <property type="entry name" value="GrpE"/>
</dbReference>
<dbReference type="CDD" id="cd00446">
    <property type="entry name" value="GrpE"/>
    <property type="match status" value="1"/>
</dbReference>
<keyword evidence="4 10" id="KW-0963">Cytoplasm</keyword>
<evidence type="ECO:0000256" key="1">
    <source>
        <dbReference type="ARBA" id="ARBA00004496"/>
    </source>
</evidence>
<dbReference type="PANTHER" id="PTHR21237">
    <property type="entry name" value="GRPE PROTEIN"/>
    <property type="match status" value="1"/>
</dbReference>
<feature type="coiled-coil region" evidence="13">
    <location>
        <begin position="50"/>
        <end position="77"/>
    </location>
</feature>
<dbReference type="FunFam" id="2.30.22.10:FF:000001">
    <property type="entry name" value="Protein GrpE"/>
    <property type="match status" value="1"/>
</dbReference>
<dbReference type="GO" id="GO:0042803">
    <property type="term" value="F:protein homodimerization activity"/>
    <property type="evidence" value="ECO:0007669"/>
    <property type="project" value="InterPro"/>
</dbReference>
<dbReference type="GO" id="GO:0051082">
    <property type="term" value="F:unfolded protein binding"/>
    <property type="evidence" value="ECO:0007669"/>
    <property type="project" value="TreeGrafter"/>
</dbReference>
<comment type="caution">
    <text evidence="15">The sequence shown here is derived from an EMBL/GenBank/DDBJ whole genome shotgun (WGS) entry which is preliminary data.</text>
</comment>
<evidence type="ECO:0000256" key="10">
    <source>
        <dbReference type="HAMAP-Rule" id="MF_01151"/>
    </source>
</evidence>
<dbReference type="GO" id="GO:0000774">
    <property type="term" value="F:adenyl-nucleotide exchange factor activity"/>
    <property type="evidence" value="ECO:0007669"/>
    <property type="project" value="InterPro"/>
</dbReference>
<dbReference type="HAMAP" id="MF_01151">
    <property type="entry name" value="GrpE"/>
    <property type="match status" value="1"/>
</dbReference>
<dbReference type="NCBIfam" id="NF010757">
    <property type="entry name" value="PRK14160.1"/>
    <property type="match status" value="1"/>
</dbReference>